<name>A0ABQ1GEL4_9BACL</name>
<dbReference type="EMBL" id="BMHF01000010">
    <property type="protein sequence ID" value="GGA42352.1"/>
    <property type="molecule type" value="Genomic_DNA"/>
</dbReference>
<evidence type="ECO:0000313" key="1">
    <source>
        <dbReference type="EMBL" id="GGA42352.1"/>
    </source>
</evidence>
<organism evidence="1 2">
    <name type="scientific">Paenibacillus physcomitrellae</name>
    <dbReference type="NCBI Taxonomy" id="1619311"/>
    <lineage>
        <taxon>Bacteria</taxon>
        <taxon>Bacillati</taxon>
        <taxon>Bacillota</taxon>
        <taxon>Bacilli</taxon>
        <taxon>Bacillales</taxon>
        <taxon>Paenibacillaceae</taxon>
        <taxon>Paenibacillus</taxon>
    </lineage>
</organism>
<dbReference type="Proteomes" id="UP000609323">
    <property type="component" value="Unassembled WGS sequence"/>
</dbReference>
<dbReference type="RefSeq" id="WP_094094549.1">
    <property type="nucleotide sequence ID" value="NZ_BMHF01000010.1"/>
</dbReference>
<accession>A0ABQ1GEL4</accession>
<evidence type="ECO:0000313" key="2">
    <source>
        <dbReference type="Proteomes" id="UP000609323"/>
    </source>
</evidence>
<evidence type="ECO:0008006" key="3">
    <source>
        <dbReference type="Google" id="ProtNLM"/>
    </source>
</evidence>
<gene>
    <name evidence="1" type="ORF">GCM10010917_29540</name>
</gene>
<reference evidence="2" key="1">
    <citation type="journal article" date="2019" name="Int. J. Syst. Evol. Microbiol.">
        <title>The Global Catalogue of Microorganisms (GCM) 10K type strain sequencing project: providing services to taxonomists for standard genome sequencing and annotation.</title>
        <authorList>
            <consortium name="The Broad Institute Genomics Platform"/>
            <consortium name="The Broad Institute Genome Sequencing Center for Infectious Disease"/>
            <person name="Wu L."/>
            <person name="Ma J."/>
        </authorList>
    </citation>
    <scope>NUCLEOTIDE SEQUENCE [LARGE SCALE GENOMIC DNA]</scope>
    <source>
        <strain evidence="2">CGMCC 1.15044</strain>
    </source>
</reference>
<sequence length="80" mass="9283">MSSERDQLTLQMECTLFFENNPYAYQTLDGLSTRLGRHADQLDGVLNRLVELSILNRVGDGTRAIYYFNAPYHIIQLEWS</sequence>
<proteinExistence type="predicted"/>
<keyword evidence="2" id="KW-1185">Reference proteome</keyword>
<comment type="caution">
    <text evidence="1">The sequence shown here is derived from an EMBL/GenBank/DDBJ whole genome shotgun (WGS) entry which is preliminary data.</text>
</comment>
<protein>
    <recommendedName>
        <fullName evidence="3">MarR family transcriptional regulator</fullName>
    </recommendedName>
</protein>